<dbReference type="eggNOG" id="COG1038">
    <property type="taxonomic scope" value="Bacteria"/>
</dbReference>
<dbReference type="GO" id="GO:0004736">
    <property type="term" value="F:pyruvate carboxylase activity"/>
    <property type="evidence" value="ECO:0007669"/>
    <property type="project" value="UniProtKB-EC"/>
</dbReference>
<sequence>MGWRPRPPRDSFPPRAGCSFGYDCHTGDILAPARANTNLNYYVWLARAAGAHIIAVKECAERDPQWIRKISFEGLRNQYAGFGRDFKGLPSEVYLNEMPGSPPAVGKGGVILT</sequence>
<proteinExistence type="predicted"/>
<keyword evidence="1" id="KW-0670">Pyruvate</keyword>
<dbReference type="EMBL" id="AGSN01000228">
    <property type="protein sequence ID" value="EHH04187.1"/>
    <property type="molecule type" value="Genomic_DNA"/>
</dbReference>
<evidence type="ECO:0000313" key="1">
    <source>
        <dbReference type="EMBL" id="EHH04187.1"/>
    </source>
</evidence>
<gene>
    <name evidence="1" type="ORF">MEA186_31746</name>
</gene>
<dbReference type="PATRIC" id="fig|1082933.3.peg.6160"/>
<dbReference type="EC" id="6.4.1.1" evidence="1"/>
<dbReference type="AlphaFoldDB" id="G6YK15"/>
<organism evidence="1 2">
    <name type="scientific">Mesorhizobium amorphae CCNWGS0123</name>
    <dbReference type="NCBI Taxonomy" id="1082933"/>
    <lineage>
        <taxon>Bacteria</taxon>
        <taxon>Pseudomonadati</taxon>
        <taxon>Pseudomonadota</taxon>
        <taxon>Alphaproteobacteria</taxon>
        <taxon>Hyphomicrobiales</taxon>
        <taxon>Phyllobacteriaceae</taxon>
        <taxon>Mesorhizobium</taxon>
    </lineage>
</organism>
<evidence type="ECO:0000313" key="2">
    <source>
        <dbReference type="Proteomes" id="UP000002949"/>
    </source>
</evidence>
<protein>
    <submittedName>
        <fullName evidence="1">Pyruvate carboxylase</fullName>
        <ecNumber evidence="1">6.4.1.1</ecNumber>
    </submittedName>
</protein>
<accession>G6YK15</accession>
<keyword evidence="2" id="KW-1185">Reference proteome</keyword>
<dbReference type="Proteomes" id="UP000002949">
    <property type="component" value="Unassembled WGS sequence"/>
</dbReference>
<reference evidence="1 2" key="1">
    <citation type="journal article" date="2012" name="J. Bacteriol.">
        <title>Draft Genome Sequence of Plant Growth-Promoting Rhizobium Mesorhizobium amorphae, Isolated from Zinc-Lead Mine Tailings.</title>
        <authorList>
            <person name="Hao X."/>
            <person name="Lin Y."/>
            <person name="Johnstone L."/>
            <person name="Baltrus D.A."/>
            <person name="Miller S.J."/>
            <person name="Wei G."/>
            <person name="Rensing C."/>
        </authorList>
    </citation>
    <scope>NUCLEOTIDE SEQUENCE [LARGE SCALE GENOMIC DNA]</scope>
    <source>
        <strain evidence="1 2">CCNWGS0123</strain>
    </source>
</reference>
<keyword evidence="1" id="KW-0436">Ligase</keyword>
<name>G6YK15_9HYPH</name>